<protein>
    <submittedName>
        <fullName evidence="2">Uncharacterized protein</fullName>
    </submittedName>
</protein>
<keyword evidence="1" id="KW-0812">Transmembrane</keyword>
<gene>
    <name evidence="2" type="ORF">UU56_C0014G0030</name>
</gene>
<reference evidence="2 3" key="1">
    <citation type="journal article" date="2015" name="Nature">
        <title>rRNA introns, odd ribosomes, and small enigmatic genomes across a large radiation of phyla.</title>
        <authorList>
            <person name="Brown C.T."/>
            <person name="Hug L.A."/>
            <person name="Thomas B.C."/>
            <person name="Sharon I."/>
            <person name="Castelle C.J."/>
            <person name="Singh A."/>
            <person name="Wilkins M.J."/>
            <person name="Williams K.H."/>
            <person name="Banfield J.F."/>
        </authorList>
    </citation>
    <scope>NUCLEOTIDE SEQUENCE [LARGE SCALE GENOMIC DNA]</scope>
</reference>
<keyword evidence="1" id="KW-1133">Transmembrane helix</keyword>
<dbReference type="AlphaFoldDB" id="A0A0G0Y2Y9"/>
<accession>A0A0G0Y2Y9</accession>
<evidence type="ECO:0000313" key="2">
    <source>
        <dbReference type="EMBL" id="KKS03831.1"/>
    </source>
</evidence>
<evidence type="ECO:0000313" key="3">
    <source>
        <dbReference type="Proteomes" id="UP000034493"/>
    </source>
</evidence>
<name>A0A0G0Y2Y9_9BACT</name>
<dbReference type="Proteomes" id="UP000034493">
    <property type="component" value="Unassembled WGS sequence"/>
</dbReference>
<comment type="caution">
    <text evidence="2">The sequence shown here is derived from an EMBL/GenBank/DDBJ whole genome shotgun (WGS) entry which is preliminary data.</text>
</comment>
<keyword evidence="1" id="KW-0472">Membrane</keyword>
<evidence type="ECO:0000256" key="1">
    <source>
        <dbReference type="SAM" id="Phobius"/>
    </source>
</evidence>
<feature type="transmembrane region" description="Helical" evidence="1">
    <location>
        <begin position="12"/>
        <end position="30"/>
    </location>
</feature>
<dbReference type="EMBL" id="LCBC01000014">
    <property type="protein sequence ID" value="KKS03831.1"/>
    <property type="molecule type" value="Genomic_DNA"/>
</dbReference>
<sequence>MKFIKLDEWKWLIIVAILSSVLTGITVYYLKPSNYITEFPYINSELLKATPEEWVCDSMVHSRLNASKDSVFEKKDGIQGVVEKGTDKINLKIDGEILNVSSRAAFESGITESEPYEILRNDEKFLMAVNTNQEKTYIDTFVVEKSTGLSTWTKNRTYFFDPEGHPESWAFYFICR</sequence>
<proteinExistence type="predicted"/>
<organism evidence="2 3">
    <name type="scientific">Candidatus Curtissbacteria bacterium GW2011_GWA2_41_24</name>
    <dbReference type="NCBI Taxonomy" id="1618411"/>
    <lineage>
        <taxon>Bacteria</taxon>
        <taxon>Candidatus Curtissiibacteriota</taxon>
    </lineage>
</organism>